<reference evidence="1" key="1">
    <citation type="journal article" date="2021" name="Proc. Natl. Acad. Sci. U.S.A.">
        <title>A Catalog of Tens of Thousands of Viruses from Human Metagenomes Reveals Hidden Associations with Chronic Diseases.</title>
        <authorList>
            <person name="Tisza M.J."/>
            <person name="Buck C.B."/>
        </authorList>
    </citation>
    <scope>NUCLEOTIDE SEQUENCE</scope>
    <source>
        <strain evidence="1">CttDR14</strain>
    </source>
</reference>
<dbReference type="EMBL" id="BK014798">
    <property type="protein sequence ID" value="DAD76285.1"/>
    <property type="molecule type" value="Genomic_DNA"/>
</dbReference>
<sequence>MITKEELAKLSRDEVSALFYEKRNACRTCAQFGEMIFNDKEYIMIKERLSEFYIEDRRKNEQRKKAQVVKEFAERVKNAFYAEFDEIIPSIMANKIDDLVKEYEK</sequence>
<evidence type="ECO:0000313" key="1">
    <source>
        <dbReference type="EMBL" id="DAD76285.1"/>
    </source>
</evidence>
<proteinExistence type="predicted"/>
<accession>A0A8S5M1V4</accession>
<protein>
    <submittedName>
        <fullName evidence="1">Uncharacterized protein</fullName>
    </submittedName>
</protein>
<name>A0A8S5M1V4_9CAUD</name>
<organism evidence="1">
    <name type="scientific">Siphoviridae sp. cttDR14</name>
    <dbReference type="NCBI Taxonomy" id="2826490"/>
    <lineage>
        <taxon>Viruses</taxon>
        <taxon>Duplodnaviria</taxon>
        <taxon>Heunggongvirae</taxon>
        <taxon>Uroviricota</taxon>
        <taxon>Caudoviricetes</taxon>
    </lineage>
</organism>